<evidence type="ECO:0000259" key="7">
    <source>
        <dbReference type="Pfam" id="PF00892"/>
    </source>
</evidence>
<name>A0ABN6TED2_9BURK</name>
<feature type="transmembrane region" description="Helical" evidence="6">
    <location>
        <begin position="278"/>
        <end position="298"/>
    </location>
</feature>
<feature type="transmembrane region" description="Helical" evidence="6">
    <location>
        <begin position="73"/>
        <end position="90"/>
    </location>
</feature>
<evidence type="ECO:0000256" key="4">
    <source>
        <dbReference type="ARBA" id="ARBA00022989"/>
    </source>
</evidence>
<feature type="transmembrane region" description="Helical" evidence="6">
    <location>
        <begin position="132"/>
        <end position="151"/>
    </location>
</feature>
<feature type="transmembrane region" description="Helical" evidence="6">
    <location>
        <begin position="102"/>
        <end position="126"/>
    </location>
</feature>
<feature type="domain" description="EamA" evidence="7">
    <location>
        <begin position="34"/>
        <end position="175"/>
    </location>
</feature>
<dbReference type="PANTHER" id="PTHR32322">
    <property type="entry name" value="INNER MEMBRANE TRANSPORTER"/>
    <property type="match status" value="1"/>
</dbReference>
<proteinExistence type="predicted"/>
<protein>
    <submittedName>
        <fullName evidence="8">Membrane protein</fullName>
    </submittedName>
</protein>
<feature type="transmembrane region" description="Helical" evidence="6">
    <location>
        <begin position="219"/>
        <end position="239"/>
    </location>
</feature>
<evidence type="ECO:0000313" key="9">
    <source>
        <dbReference type="Proteomes" id="UP001163336"/>
    </source>
</evidence>
<evidence type="ECO:0000256" key="5">
    <source>
        <dbReference type="ARBA" id="ARBA00023136"/>
    </source>
</evidence>
<feature type="domain" description="EamA" evidence="7">
    <location>
        <begin position="189"/>
        <end position="322"/>
    </location>
</feature>
<feature type="transmembrane region" description="Helical" evidence="6">
    <location>
        <begin position="191"/>
        <end position="207"/>
    </location>
</feature>
<dbReference type="PANTHER" id="PTHR32322:SF18">
    <property type="entry name" value="S-ADENOSYLMETHIONINE_S-ADENOSYLHOMOCYSTEINE TRANSPORTER"/>
    <property type="match status" value="1"/>
</dbReference>
<dbReference type="InterPro" id="IPR000620">
    <property type="entry name" value="EamA_dom"/>
</dbReference>
<feature type="transmembrane region" description="Helical" evidence="6">
    <location>
        <begin position="251"/>
        <end position="271"/>
    </location>
</feature>
<feature type="transmembrane region" description="Helical" evidence="6">
    <location>
        <begin position="163"/>
        <end position="185"/>
    </location>
</feature>
<accession>A0ABN6TED2</accession>
<gene>
    <name evidence="8" type="ORF">MasN3_28330</name>
</gene>
<feature type="transmembrane region" description="Helical" evidence="6">
    <location>
        <begin position="304"/>
        <end position="322"/>
    </location>
</feature>
<keyword evidence="4 6" id="KW-1133">Transmembrane helix</keyword>
<reference evidence="8" key="1">
    <citation type="submission" date="2022-11" db="EMBL/GenBank/DDBJ databases">
        <title>Isolation and characterization of PLA-degrading bacterium Massilia sp. from Antarctic soil.</title>
        <authorList>
            <person name="Sato K."/>
            <person name="Gomez-Fuentes C."/>
            <person name="Ahmad S.A."/>
            <person name="Zulkharnain A."/>
        </authorList>
    </citation>
    <scope>NUCLEOTIDE SEQUENCE</scope>
    <source>
        <strain evidence="8">N-3</strain>
    </source>
</reference>
<evidence type="ECO:0000256" key="2">
    <source>
        <dbReference type="ARBA" id="ARBA00022475"/>
    </source>
</evidence>
<keyword evidence="9" id="KW-1185">Reference proteome</keyword>
<keyword evidence="3 6" id="KW-0812">Transmembrane</keyword>
<dbReference type="EMBL" id="AP026966">
    <property type="protein sequence ID" value="BDT59339.1"/>
    <property type="molecule type" value="Genomic_DNA"/>
</dbReference>
<sequence length="336" mass="35571">MTLKQDRLRMFPASSLGRAAPRDTVFFSRPLVVVLLATLCCLLWGSSYPAIKTGYALLGITQQDIPSKLVYAGYRFLLAGIGVALAACLLQKKFPLPSRDGMRQVVVLGIAQTSLQYVFFYIGLAYTTGVRASILNASTTFFSVLLAHFLYKDDRLSARKAIGCSLGLAGVLAVNADASLLGGGISLQGEGFIVLAALVLSAASIYGKRVSQRMDAMTMTAWQLAIGGLVLLVAGYVPGGSLGRLDLVSSLLLLYLAALSAIAFTLWSLLLKHNPVGLVSMFAFLVPLFGAALSGIWLHEDVLTWTNLAALVLVCGGVLLVTRGPRTSASGPDGRP</sequence>
<keyword evidence="5 6" id="KW-0472">Membrane</keyword>
<evidence type="ECO:0000256" key="3">
    <source>
        <dbReference type="ARBA" id="ARBA00022692"/>
    </source>
</evidence>
<dbReference type="Pfam" id="PF00892">
    <property type="entry name" value="EamA"/>
    <property type="match status" value="2"/>
</dbReference>
<keyword evidence="2" id="KW-1003">Cell membrane</keyword>
<dbReference type="SUPFAM" id="SSF103481">
    <property type="entry name" value="Multidrug resistance efflux transporter EmrE"/>
    <property type="match status" value="2"/>
</dbReference>
<evidence type="ECO:0000256" key="6">
    <source>
        <dbReference type="SAM" id="Phobius"/>
    </source>
</evidence>
<dbReference type="InterPro" id="IPR037185">
    <property type="entry name" value="EmrE-like"/>
</dbReference>
<evidence type="ECO:0000256" key="1">
    <source>
        <dbReference type="ARBA" id="ARBA00004651"/>
    </source>
</evidence>
<dbReference type="InterPro" id="IPR050638">
    <property type="entry name" value="AA-Vitamin_Transporters"/>
</dbReference>
<evidence type="ECO:0000313" key="8">
    <source>
        <dbReference type="EMBL" id="BDT59339.1"/>
    </source>
</evidence>
<comment type="subcellular location">
    <subcellularLocation>
        <location evidence="1">Cell membrane</location>
        <topology evidence="1">Multi-pass membrane protein</topology>
    </subcellularLocation>
</comment>
<dbReference type="Proteomes" id="UP001163336">
    <property type="component" value="Chromosome"/>
</dbReference>
<organism evidence="8 9">
    <name type="scientific">Massilia varians</name>
    <dbReference type="NCBI Taxonomy" id="457921"/>
    <lineage>
        <taxon>Bacteria</taxon>
        <taxon>Pseudomonadati</taxon>
        <taxon>Pseudomonadota</taxon>
        <taxon>Betaproteobacteria</taxon>
        <taxon>Burkholderiales</taxon>
        <taxon>Oxalobacteraceae</taxon>
        <taxon>Telluria group</taxon>
        <taxon>Massilia</taxon>
    </lineage>
</organism>